<evidence type="ECO:0000313" key="5">
    <source>
        <dbReference type="Proteomes" id="UP001210925"/>
    </source>
</evidence>
<sequence length="407" mass="44467">MVSIDSRSVQLDSWTVDQLRVMKVGGNQAAQEYLKGTSFKDAKAKYTSRQMQMYKERLMKLVQEDIKKYPNELVIEGVESSAQLLPEKKEDDFFSDWDVNPAIKKVVAQPAPVQANVQSVSSFGFTPAPAQKIPTPVPIQPAAPVAVPMTTTAPAPFRKKTGAKKVSKVIDFEEAARNAEIEAERVAASKKQMEAAQVKGEPAFGNMNSFSSRLAYQDKTETRDEVQAVNQSFKKFGFGFDPTNAAATPQVEAIGHKSVGATAKPTGFGGFGSGFGSVPSQPEPTDTANRFANAKSISSDQYFNRGSFDPDAKYILPNNSSEAKERLKNMEGRTGFGSDAYYGREQSNQERRPSYDNVLSVVQEGAAEFASKFAGQAQEDYESIKKLVTVGGSKLGDFLSDIQVRRN</sequence>
<name>A0AAD5UEX2_9FUNG</name>
<comment type="caution">
    <text evidence="4">The sequence shown here is derived from an EMBL/GenBank/DDBJ whole genome shotgun (WGS) entry which is preliminary data.</text>
</comment>
<dbReference type="Proteomes" id="UP001210925">
    <property type="component" value="Unassembled WGS sequence"/>
</dbReference>
<dbReference type="EMBL" id="JADGKB010000052">
    <property type="protein sequence ID" value="KAJ3256324.1"/>
    <property type="molecule type" value="Genomic_DNA"/>
</dbReference>
<protein>
    <submittedName>
        <fullName evidence="4">ADP-ribosylation factor GTPase activating protein, ER-Golgi transport</fullName>
    </submittedName>
</protein>
<feature type="region of interest" description="Disordered" evidence="3">
    <location>
        <begin position="332"/>
        <end position="354"/>
    </location>
</feature>
<evidence type="ECO:0000256" key="1">
    <source>
        <dbReference type="ARBA" id="ARBA00022723"/>
    </source>
</evidence>
<dbReference type="PANTHER" id="PTHR45686:SF4">
    <property type="entry name" value="ADP-RIBOSYLATION FACTOR GTPASE ACTIVATING PROTEIN 3, ISOFORM H"/>
    <property type="match status" value="1"/>
</dbReference>
<keyword evidence="2" id="KW-0862">Zinc</keyword>
<evidence type="ECO:0000313" key="4">
    <source>
        <dbReference type="EMBL" id="KAJ3256324.1"/>
    </source>
</evidence>
<dbReference type="Gene3D" id="1.10.220.150">
    <property type="entry name" value="Arf GTPase activating protein"/>
    <property type="match status" value="1"/>
</dbReference>
<accession>A0AAD5UEX2</accession>
<dbReference type="InterPro" id="IPR037278">
    <property type="entry name" value="ARFGAP/RecO"/>
</dbReference>
<dbReference type="GO" id="GO:0048205">
    <property type="term" value="P:COPI coating of Golgi vesicle"/>
    <property type="evidence" value="ECO:0007669"/>
    <property type="project" value="TreeGrafter"/>
</dbReference>
<evidence type="ECO:0000256" key="3">
    <source>
        <dbReference type="SAM" id="MobiDB-lite"/>
    </source>
</evidence>
<dbReference type="GO" id="GO:0000139">
    <property type="term" value="C:Golgi membrane"/>
    <property type="evidence" value="ECO:0007669"/>
    <property type="project" value="GOC"/>
</dbReference>
<dbReference type="InterPro" id="IPR038508">
    <property type="entry name" value="ArfGAP_dom_sf"/>
</dbReference>
<dbReference type="GO" id="GO:0046872">
    <property type="term" value="F:metal ion binding"/>
    <property type="evidence" value="ECO:0007669"/>
    <property type="project" value="UniProtKB-KW"/>
</dbReference>
<keyword evidence="5" id="KW-1185">Reference proteome</keyword>
<dbReference type="PANTHER" id="PTHR45686">
    <property type="entry name" value="ADP-RIBOSYLATION FACTOR GTPASE ACTIVATING PROTEIN 3, ISOFORM H-RELATED"/>
    <property type="match status" value="1"/>
</dbReference>
<keyword evidence="1" id="KW-0479">Metal-binding</keyword>
<organism evidence="4 5">
    <name type="scientific">Boothiomyces macroporosus</name>
    <dbReference type="NCBI Taxonomy" id="261099"/>
    <lineage>
        <taxon>Eukaryota</taxon>
        <taxon>Fungi</taxon>
        <taxon>Fungi incertae sedis</taxon>
        <taxon>Chytridiomycota</taxon>
        <taxon>Chytridiomycota incertae sedis</taxon>
        <taxon>Chytridiomycetes</taxon>
        <taxon>Rhizophydiales</taxon>
        <taxon>Terramycetaceae</taxon>
        <taxon>Boothiomyces</taxon>
    </lineage>
</organism>
<dbReference type="AlphaFoldDB" id="A0AAD5UEX2"/>
<gene>
    <name evidence="4" type="primary">GLO3</name>
    <name evidence="4" type="ORF">HK103_005579</name>
</gene>
<evidence type="ECO:0000256" key="2">
    <source>
        <dbReference type="ARBA" id="ARBA00022833"/>
    </source>
</evidence>
<proteinExistence type="predicted"/>
<reference evidence="4" key="1">
    <citation type="submission" date="2020-05" db="EMBL/GenBank/DDBJ databases">
        <title>Phylogenomic resolution of chytrid fungi.</title>
        <authorList>
            <person name="Stajich J.E."/>
            <person name="Amses K."/>
            <person name="Simmons R."/>
            <person name="Seto K."/>
            <person name="Myers J."/>
            <person name="Bonds A."/>
            <person name="Quandt C.A."/>
            <person name="Barry K."/>
            <person name="Liu P."/>
            <person name="Grigoriev I."/>
            <person name="Longcore J.E."/>
            <person name="James T.Y."/>
        </authorList>
    </citation>
    <scope>NUCLEOTIDE SEQUENCE</scope>
    <source>
        <strain evidence="4">PLAUS21</strain>
    </source>
</reference>
<dbReference type="SUPFAM" id="SSF57863">
    <property type="entry name" value="ArfGap/RecO-like zinc finger"/>
    <property type="match status" value="1"/>
</dbReference>